<dbReference type="Proteomes" id="UP001232148">
    <property type="component" value="Unassembled WGS sequence"/>
</dbReference>
<sequence>FGGIRIMPTDQKSWRWTGRWICTSYLSICGLGNVGTRLGRRRSSSNSPAGGAPFVQVGCTWGVGDGCGWRISYLSSAPLEPASERRVLRLDATKRRVSQHSENTDSGNEISSAAWGRRFLDLQKGRLEDIRISADVEWVGVSVV</sequence>
<feature type="non-terminal residue" evidence="1">
    <location>
        <position position="1"/>
    </location>
</feature>
<evidence type="ECO:0000313" key="2">
    <source>
        <dbReference type="Proteomes" id="UP001232148"/>
    </source>
</evidence>
<evidence type="ECO:0000313" key="1">
    <source>
        <dbReference type="EMBL" id="KAK2023403.1"/>
    </source>
</evidence>
<keyword evidence="2" id="KW-1185">Reference proteome</keyword>
<protein>
    <submittedName>
        <fullName evidence="1">Uncharacterized protein</fullName>
    </submittedName>
</protein>
<organism evidence="1 2">
    <name type="scientific">Colletotrichum zoysiae</name>
    <dbReference type="NCBI Taxonomy" id="1216348"/>
    <lineage>
        <taxon>Eukaryota</taxon>
        <taxon>Fungi</taxon>
        <taxon>Dikarya</taxon>
        <taxon>Ascomycota</taxon>
        <taxon>Pezizomycotina</taxon>
        <taxon>Sordariomycetes</taxon>
        <taxon>Hypocreomycetidae</taxon>
        <taxon>Glomerellales</taxon>
        <taxon>Glomerellaceae</taxon>
        <taxon>Colletotrichum</taxon>
        <taxon>Colletotrichum graminicola species complex</taxon>
    </lineage>
</organism>
<reference evidence="1" key="1">
    <citation type="submission" date="2021-06" db="EMBL/GenBank/DDBJ databases">
        <title>Comparative genomics, transcriptomics and evolutionary studies reveal genomic signatures of adaptation to plant cell wall in hemibiotrophic fungi.</title>
        <authorList>
            <consortium name="DOE Joint Genome Institute"/>
            <person name="Baroncelli R."/>
            <person name="Diaz J.F."/>
            <person name="Benocci T."/>
            <person name="Peng M."/>
            <person name="Battaglia E."/>
            <person name="Haridas S."/>
            <person name="Andreopoulos W."/>
            <person name="Labutti K."/>
            <person name="Pangilinan J."/>
            <person name="Floch G.L."/>
            <person name="Makela M.R."/>
            <person name="Henrissat B."/>
            <person name="Grigoriev I.V."/>
            <person name="Crouch J.A."/>
            <person name="De Vries R.P."/>
            <person name="Sukno S.A."/>
            <person name="Thon M.R."/>
        </authorList>
    </citation>
    <scope>NUCLEOTIDE SEQUENCE</scope>
    <source>
        <strain evidence="1">MAFF235873</strain>
    </source>
</reference>
<accession>A0AAD9H741</accession>
<dbReference type="EMBL" id="MU843001">
    <property type="protein sequence ID" value="KAK2023403.1"/>
    <property type="molecule type" value="Genomic_DNA"/>
</dbReference>
<dbReference type="AlphaFoldDB" id="A0AAD9H741"/>
<proteinExistence type="predicted"/>
<name>A0AAD9H741_9PEZI</name>
<gene>
    <name evidence="1" type="ORF">LX32DRAFT_600862</name>
</gene>
<comment type="caution">
    <text evidence="1">The sequence shown here is derived from an EMBL/GenBank/DDBJ whole genome shotgun (WGS) entry which is preliminary data.</text>
</comment>